<dbReference type="Gene3D" id="3.30.420.10">
    <property type="entry name" value="Ribonuclease H-like superfamily/Ribonuclease H"/>
    <property type="match status" value="1"/>
</dbReference>
<accession>A0ABT4IQ22</accession>
<proteinExistence type="predicted"/>
<feature type="domain" description="Integrase catalytic" evidence="1">
    <location>
        <begin position="1"/>
        <end position="63"/>
    </location>
</feature>
<dbReference type="PANTHER" id="PTHR47515">
    <property type="entry name" value="LOW CALCIUM RESPONSE LOCUS PROTEIN T"/>
    <property type="match status" value="1"/>
</dbReference>
<dbReference type="Proteomes" id="UP001321125">
    <property type="component" value="Unassembled WGS sequence"/>
</dbReference>
<sequence length="98" mass="11168">MPQLLDELTQQCPLPDSIVYDNGPGLTSKALFFRESERKVTLALIQPSKPTQNALIESFNGKFWYSFNLHRFPCFIDARYETQCNEQAGRGKLPSVIT</sequence>
<dbReference type="InterPro" id="IPR012337">
    <property type="entry name" value="RNaseH-like_sf"/>
</dbReference>
<evidence type="ECO:0000313" key="3">
    <source>
        <dbReference type="Proteomes" id="UP001321125"/>
    </source>
</evidence>
<dbReference type="Pfam" id="PF13683">
    <property type="entry name" value="rve_3"/>
    <property type="match status" value="1"/>
</dbReference>
<protein>
    <submittedName>
        <fullName evidence="2">Transposase</fullName>
    </submittedName>
</protein>
<evidence type="ECO:0000313" key="2">
    <source>
        <dbReference type="EMBL" id="MCZ0925749.1"/>
    </source>
</evidence>
<dbReference type="InterPro" id="IPR001584">
    <property type="entry name" value="Integrase_cat-core"/>
</dbReference>
<dbReference type="PANTHER" id="PTHR47515:SF1">
    <property type="entry name" value="BLR2054 PROTEIN"/>
    <property type="match status" value="1"/>
</dbReference>
<reference evidence="2 3" key="1">
    <citation type="submission" date="2022-02" db="EMBL/GenBank/DDBJ databases">
        <title>Study of halophilic communities from a Mexican lake.</title>
        <authorList>
            <person name="Hernandez-Soto L.M."/>
            <person name="Martinez-Abarca F."/>
            <person name="Ramirez-Saad H.C."/>
            <person name="Aguirre-Garrido J.F."/>
        </authorList>
    </citation>
    <scope>NUCLEOTIDE SEQUENCE [LARGE SCALE GENOMIC DNA]</scope>
    <source>
        <strain evidence="2 3">Hjan13</strain>
    </source>
</reference>
<dbReference type="InterPro" id="IPR036397">
    <property type="entry name" value="RNaseH_sf"/>
</dbReference>
<name>A0ABT4IQ22_9GAMM</name>
<comment type="caution">
    <text evidence="2">The sequence shown here is derived from an EMBL/GenBank/DDBJ whole genome shotgun (WGS) entry which is preliminary data.</text>
</comment>
<dbReference type="PROSITE" id="PS50994">
    <property type="entry name" value="INTEGRASE"/>
    <property type="match status" value="1"/>
</dbReference>
<dbReference type="EMBL" id="JAKNQU010000001">
    <property type="protein sequence ID" value="MCZ0925749.1"/>
    <property type="molecule type" value="Genomic_DNA"/>
</dbReference>
<dbReference type="SUPFAM" id="SSF53098">
    <property type="entry name" value="Ribonuclease H-like"/>
    <property type="match status" value="1"/>
</dbReference>
<organism evidence="2 3">
    <name type="scientific">Vreelandella janggokensis</name>
    <dbReference type="NCBI Taxonomy" id="370767"/>
    <lineage>
        <taxon>Bacteria</taxon>
        <taxon>Pseudomonadati</taxon>
        <taxon>Pseudomonadota</taxon>
        <taxon>Gammaproteobacteria</taxon>
        <taxon>Oceanospirillales</taxon>
        <taxon>Halomonadaceae</taxon>
        <taxon>Vreelandella</taxon>
    </lineage>
</organism>
<gene>
    <name evidence="2" type="ORF">L0635_01470</name>
</gene>
<dbReference type="RefSeq" id="WP_268900917.1">
    <property type="nucleotide sequence ID" value="NZ_JAKNQU010000001.1"/>
</dbReference>
<evidence type="ECO:0000259" key="1">
    <source>
        <dbReference type="PROSITE" id="PS50994"/>
    </source>
</evidence>
<keyword evidence="3" id="KW-1185">Reference proteome</keyword>